<dbReference type="PROSITE" id="PS50999">
    <property type="entry name" value="COX2_TM"/>
    <property type="match status" value="1"/>
</dbReference>
<evidence type="ECO:0000259" key="20">
    <source>
        <dbReference type="PROSITE" id="PS50857"/>
    </source>
</evidence>
<reference evidence="22" key="1">
    <citation type="submission" date="2011-04" db="EMBL/GenBank/DDBJ databases">
        <title>Extreme intra-specific mitochondrial DNA divergence associated with Wolbachia infection in the fig wasp Ceratosolen solmsi (Hymenoptera: Agaonidae): a recent infection event and speciation impetus?</title>
        <authorList>
            <person name="Xiao J.-H."/>
            <person name="Wang N.-X."/>
            <person name="Huang D.-W."/>
        </authorList>
    </citation>
    <scope>NUCLEOTIDE SEQUENCE</scope>
    <source>
        <strain evidence="22">CeraIn-1</strain>
    </source>
</reference>
<evidence type="ECO:0000256" key="4">
    <source>
        <dbReference type="ARBA" id="ARBA00015946"/>
    </source>
</evidence>
<keyword evidence="6 18" id="KW-0679">Respiratory chain</keyword>
<feature type="domain" description="Cytochrome oxidase subunit II copper A binding" evidence="20">
    <location>
        <begin position="92"/>
        <end position="224"/>
    </location>
</feature>
<dbReference type="SUPFAM" id="SSF81464">
    <property type="entry name" value="Cytochrome c oxidase subunit II-like, transmembrane region"/>
    <property type="match status" value="1"/>
</dbReference>
<dbReference type="Pfam" id="PF02790">
    <property type="entry name" value="COX2_TM"/>
    <property type="match status" value="1"/>
</dbReference>
<evidence type="ECO:0000256" key="15">
    <source>
        <dbReference type="ARBA" id="ARBA00023128"/>
    </source>
</evidence>
<evidence type="ECO:0000313" key="22">
    <source>
        <dbReference type="EMBL" id="AEG67042.1"/>
    </source>
</evidence>
<dbReference type="PROSITE" id="PS00078">
    <property type="entry name" value="COX2"/>
    <property type="match status" value="1"/>
</dbReference>
<protein>
    <recommendedName>
        <fullName evidence="4 18">Cytochrome c oxidase subunit 2</fullName>
    </recommendedName>
</protein>
<evidence type="ECO:0000256" key="9">
    <source>
        <dbReference type="ARBA" id="ARBA00022792"/>
    </source>
</evidence>
<comment type="subunit">
    <text evidence="3">Component of the cytochrome c oxidase (complex IV, CIV), a multisubunit enzyme composed of a catalytic core of 3 subunits and several supernumerary subunits. The complex exists as a monomer or a dimer and forms supercomplexes (SCs) in the inner mitochondrial membrane with ubiquinol-cytochrome c oxidoreductase (cytochrome b-c1 complex, complex III, CIII).</text>
</comment>
<evidence type="ECO:0000256" key="6">
    <source>
        <dbReference type="ARBA" id="ARBA00022660"/>
    </source>
</evidence>
<dbReference type="Pfam" id="PF00116">
    <property type="entry name" value="COX2"/>
    <property type="match status" value="1"/>
</dbReference>
<dbReference type="InterPro" id="IPR002429">
    <property type="entry name" value="CcO_II-like_C"/>
</dbReference>
<dbReference type="GO" id="GO:0042773">
    <property type="term" value="P:ATP synthesis coupled electron transport"/>
    <property type="evidence" value="ECO:0007669"/>
    <property type="project" value="TreeGrafter"/>
</dbReference>
<keyword evidence="10" id="KW-0460">Magnesium</keyword>
<evidence type="ECO:0000256" key="19">
    <source>
        <dbReference type="SAM" id="Phobius"/>
    </source>
</evidence>
<dbReference type="EMBL" id="JF816396">
    <property type="protein sequence ID" value="AEG67042.1"/>
    <property type="molecule type" value="Genomic_DNA"/>
</dbReference>
<dbReference type="PRINTS" id="PR01166">
    <property type="entry name" value="CYCOXIDASEII"/>
</dbReference>
<evidence type="ECO:0000256" key="16">
    <source>
        <dbReference type="ARBA" id="ARBA00023136"/>
    </source>
</evidence>
<dbReference type="InterPro" id="IPR045187">
    <property type="entry name" value="CcO_II"/>
</dbReference>
<comment type="subcellular location">
    <subcellularLocation>
        <location evidence="1 18">Mitochondrion inner membrane</location>
        <topology evidence="1 18">Multi-pass membrane protein</topology>
    </subcellularLocation>
</comment>
<dbReference type="CDD" id="cd13912">
    <property type="entry name" value="CcO_II_C"/>
    <property type="match status" value="1"/>
</dbReference>
<keyword evidence="8 18" id="KW-0479">Metal-binding</keyword>
<evidence type="ECO:0000256" key="2">
    <source>
        <dbReference type="ARBA" id="ARBA00007866"/>
    </source>
</evidence>
<evidence type="ECO:0000256" key="18">
    <source>
        <dbReference type="RuleBase" id="RU000457"/>
    </source>
</evidence>
<name>I1SVF6_9HYME</name>
<dbReference type="PANTHER" id="PTHR22888:SF9">
    <property type="entry name" value="CYTOCHROME C OXIDASE SUBUNIT 2"/>
    <property type="match status" value="1"/>
</dbReference>
<feature type="domain" description="Cytochrome oxidase subunit II transmembrane region profile" evidence="21">
    <location>
        <begin position="1"/>
        <end position="91"/>
    </location>
</feature>
<keyword evidence="9 18" id="KW-0999">Mitochondrion inner membrane</keyword>
<evidence type="ECO:0000259" key="21">
    <source>
        <dbReference type="PROSITE" id="PS50999"/>
    </source>
</evidence>
<keyword evidence="14 18" id="KW-0186">Copper</keyword>
<sequence>MAYSGQLGLQEMNSPMMMFLSDFHDSSMFMMYYISMQVIYKFIVILNQKFTDLHLRGHTTLEFIWTTMPIIQLLMFTIPSMKLLYLLDEIFDYDFSIKVIGRQWYWSYEYSDFFKKMFDSYMINNFKEKSLFRLLDVDNYMVIPVKSHIRLLISASDVIHSFTIPSMGIKVDAVPGRINQATLYAYRYGVFYGQCSEICGVNHSFMPIGVEVTGLKNFLNWVKNSIDI</sequence>
<evidence type="ECO:0000256" key="3">
    <source>
        <dbReference type="ARBA" id="ARBA00011164"/>
    </source>
</evidence>
<evidence type="ECO:0000256" key="12">
    <source>
        <dbReference type="ARBA" id="ARBA00022982"/>
    </source>
</evidence>
<keyword evidence="12 18" id="KW-0249">Electron transport</keyword>
<dbReference type="GO" id="GO:0005743">
    <property type="term" value="C:mitochondrial inner membrane"/>
    <property type="evidence" value="ECO:0007669"/>
    <property type="project" value="UniProtKB-SubCell"/>
</dbReference>
<keyword evidence="11" id="KW-1278">Translocase</keyword>
<evidence type="ECO:0000256" key="8">
    <source>
        <dbReference type="ARBA" id="ARBA00022723"/>
    </source>
</evidence>
<evidence type="ECO:0000256" key="17">
    <source>
        <dbReference type="ARBA" id="ARBA00049512"/>
    </source>
</evidence>
<dbReference type="Gene3D" id="2.60.40.420">
    <property type="entry name" value="Cupredoxins - blue copper proteins"/>
    <property type="match status" value="1"/>
</dbReference>
<dbReference type="AlphaFoldDB" id="I1SVF6"/>
<dbReference type="GO" id="GO:0005507">
    <property type="term" value="F:copper ion binding"/>
    <property type="evidence" value="ECO:0007669"/>
    <property type="project" value="InterPro"/>
</dbReference>
<dbReference type="InterPro" id="IPR036257">
    <property type="entry name" value="Cyt_c_oxidase_su2_TM_sf"/>
</dbReference>
<accession>I1SVF6</accession>
<comment type="function">
    <text evidence="18">Component of the cytochrome c oxidase, the last enzyme in the mitochondrial electron transport chain which drives oxidative phosphorylation. The respiratory chain contains 3 multisubunit complexes succinate dehydrogenase (complex II, CII), ubiquinol-cytochrome c oxidoreductase (cytochrome b-c1 complex, complex III, CIII) and cytochrome c oxidase (complex IV, CIV), that cooperate to transfer electrons derived from NADH and succinate to molecular oxygen, creating an electrochemical gradient over the inner membrane that drives transmembrane transport and the ATP synthase. Cytochrome c oxidase is the component of the respiratory chain that catalyzes the reduction of oxygen to water. Electrons originating from reduced cytochrome c in the intermembrane space (IMS) are transferred via the dinuclear copper A center (CU(A)) of subunit 2 and heme A of subunit 1 to the active site in subunit 1, a binuclear center (BNC) formed by heme A3 and copper B (CU(B)). The BNC reduces molecular oxygen to 2 water molecules using 4 electrons from cytochrome c in the IMS and 4 protons from the mitochondrial matrix.</text>
</comment>
<dbReference type="PROSITE" id="PS50857">
    <property type="entry name" value="COX2_CUA"/>
    <property type="match status" value="1"/>
</dbReference>
<evidence type="ECO:0000256" key="13">
    <source>
        <dbReference type="ARBA" id="ARBA00022989"/>
    </source>
</evidence>
<dbReference type="InterPro" id="IPR011759">
    <property type="entry name" value="Cyt_c_oxidase_su2_TM_dom"/>
</dbReference>
<dbReference type="Gene3D" id="1.10.287.90">
    <property type="match status" value="1"/>
</dbReference>
<dbReference type="FunFam" id="2.60.40.420:FF:000001">
    <property type="entry name" value="Cytochrome c oxidase subunit 2"/>
    <property type="match status" value="1"/>
</dbReference>
<dbReference type="InterPro" id="IPR034210">
    <property type="entry name" value="CcO_II_C"/>
</dbReference>
<dbReference type="SUPFAM" id="SSF49503">
    <property type="entry name" value="Cupredoxins"/>
    <property type="match status" value="1"/>
</dbReference>
<feature type="transmembrane region" description="Helical" evidence="19">
    <location>
        <begin position="63"/>
        <end position="87"/>
    </location>
</feature>
<dbReference type="InterPro" id="IPR008972">
    <property type="entry name" value="Cupredoxin"/>
</dbReference>
<evidence type="ECO:0000256" key="11">
    <source>
        <dbReference type="ARBA" id="ARBA00022967"/>
    </source>
</evidence>
<evidence type="ECO:0000256" key="1">
    <source>
        <dbReference type="ARBA" id="ARBA00004448"/>
    </source>
</evidence>
<comment type="cofactor">
    <cofactor evidence="18">
        <name>Cu cation</name>
        <dbReference type="ChEBI" id="CHEBI:23378"/>
    </cofactor>
    <text evidence="18">Binds a copper A center.</text>
</comment>
<dbReference type="GO" id="GO:0004129">
    <property type="term" value="F:cytochrome-c oxidase activity"/>
    <property type="evidence" value="ECO:0007669"/>
    <property type="project" value="UniProtKB-EC"/>
</dbReference>
<evidence type="ECO:0000256" key="10">
    <source>
        <dbReference type="ARBA" id="ARBA00022842"/>
    </source>
</evidence>
<keyword evidence="16 18" id="KW-0472">Membrane</keyword>
<gene>
    <name evidence="22" type="primary">COX2</name>
</gene>
<keyword evidence="7 18" id="KW-0812">Transmembrane</keyword>
<evidence type="ECO:0000256" key="5">
    <source>
        <dbReference type="ARBA" id="ARBA00022448"/>
    </source>
</evidence>
<geneLocation type="mitochondrion" evidence="22"/>
<evidence type="ECO:0000256" key="14">
    <source>
        <dbReference type="ARBA" id="ARBA00023008"/>
    </source>
</evidence>
<organism evidence="22">
    <name type="scientific">Ceratosolen solmsi</name>
    <dbReference type="NCBI Taxonomy" id="142686"/>
    <lineage>
        <taxon>Eukaryota</taxon>
        <taxon>Metazoa</taxon>
        <taxon>Ecdysozoa</taxon>
        <taxon>Arthropoda</taxon>
        <taxon>Hexapoda</taxon>
        <taxon>Insecta</taxon>
        <taxon>Pterygota</taxon>
        <taxon>Neoptera</taxon>
        <taxon>Endopterygota</taxon>
        <taxon>Hymenoptera</taxon>
        <taxon>Apocrita</taxon>
        <taxon>Proctotrupomorpha</taxon>
        <taxon>Chalcidoidea</taxon>
        <taxon>Agaonidae</taxon>
        <taxon>Agaoninae</taxon>
        <taxon>Ceratosolen</taxon>
    </lineage>
</organism>
<evidence type="ECO:0000256" key="7">
    <source>
        <dbReference type="ARBA" id="ARBA00022692"/>
    </source>
</evidence>
<dbReference type="InterPro" id="IPR001505">
    <property type="entry name" value="Copper_CuA"/>
</dbReference>
<feature type="transmembrane region" description="Helical" evidence="19">
    <location>
        <begin position="26"/>
        <end position="43"/>
    </location>
</feature>
<keyword evidence="13 19" id="KW-1133">Transmembrane helix</keyword>
<comment type="catalytic activity">
    <reaction evidence="17">
        <text>4 Fe(II)-[cytochrome c] + O2 + 8 H(+)(in) = 4 Fe(III)-[cytochrome c] + 2 H2O + 4 H(+)(out)</text>
        <dbReference type="Rhea" id="RHEA:11436"/>
        <dbReference type="Rhea" id="RHEA-COMP:10350"/>
        <dbReference type="Rhea" id="RHEA-COMP:14399"/>
        <dbReference type="ChEBI" id="CHEBI:15377"/>
        <dbReference type="ChEBI" id="CHEBI:15378"/>
        <dbReference type="ChEBI" id="CHEBI:15379"/>
        <dbReference type="ChEBI" id="CHEBI:29033"/>
        <dbReference type="ChEBI" id="CHEBI:29034"/>
        <dbReference type="EC" id="7.1.1.9"/>
    </reaction>
    <physiologicalReaction direction="left-to-right" evidence="17">
        <dbReference type="Rhea" id="RHEA:11437"/>
    </physiologicalReaction>
</comment>
<dbReference type="PANTHER" id="PTHR22888">
    <property type="entry name" value="CYTOCHROME C OXIDASE, SUBUNIT II"/>
    <property type="match status" value="1"/>
</dbReference>
<keyword evidence="5 18" id="KW-0813">Transport</keyword>
<proteinExistence type="inferred from homology"/>
<comment type="similarity">
    <text evidence="2 18">Belongs to the cytochrome c oxidase subunit 2 family.</text>
</comment>
<keyword evidence="15 18" id="KW-0496">Mitochondrion</keyword>